<sequence>MPFGVRSIRLVEMLYYGVDRGLLGPNAMLRDAPVCYLRSRVACGPGGTEQHELSDYSVDFLFSLTRSRLWPMNHALSEVRGPRLLYGCCNHGTRKGRVVGGLSVCLPHVLFLEERKVC</sequence>
<accession>W9HYT2</accession>
<proteinExistence type="predicted"/>
<dbReference type="AlphaFoldDB" id="W9HYT2"/>
<name>W9HYT2_FUSOX</name>
<organism evidence="1 2">
    <name type="scientific">Fusarium oxysporum NRRL 32931</name>
    <dbReference type="NCBI Taxonomy" id="660029"/>
    <lineage>
        <taxon>Eukaryota</taxon>
        <taxon>Fungi</taxon>
        <taxon>Dikarya</taxon>
        <taxon>Ascomycota</taxon>
        <taxon>Pezizomycotina</taxon>
        <taxon>Sordariomycetes</taxon>
        <taxon>Hypocreomycetidae</taxon>
        <taxon>Hypocreales</taxon>
        <taxon>Nectriaceae</taxon>
        <taxon>Fusarium</taxon>
        <taxon>Fusarium oxysporum species complex</taxon>
    </lineage>
</organism>
<evidence type="ECO:0000313" key="1">
    <source>
        <dbReference type="EMBL" id="EWY86190.1"/>
    </source>
</evidence>
<gene>
    <name evidence="1" type="ORF">FOYG_10810</name>
</gene>
<dbReference type="Proteomes" id="UP000030753">
    <property type="component" value="Unassembled WGS sequence"/>
</dbReference>
<reference evidence="1 2" key="1">
    <citation type="submission" date="2011-06" db="EMBL/GenBank/DDBJ databases">
        <title>The Genome Sequence of Fusarium oxysporum FOSC 3-a.</title>
        <authorList>
            <consortium name="The Broad Institute Genome Sequencing Platform"/>
            <person name="Ma L.-J."/>
            <person name="Gale L.R."/>
            <person name="Schwartz D.C."/>
            <person name="Zhou S."/>
            <person name="Corby-Kistler H."/>
            <person name="Young S.K."/>
            <person name="Zeng Q."/>
            <person name="Gargeya S."/>
            <person name="Fitzgerald M."/>
            <person name="Haas B."/>
            <person name="Abouelleil A."/>
            <person name="Alvarado L."/>
            <person name="Arachchi H.M."/>
            <person name="Berlin A."/>
            <person name="Brown A."/>
            <person name="Chapman S.B."/>
            <person name="Chen Z."/>
            <person name="Dunbar C."/>
            <person name="Freedman E."/>
            <person name="Gearin G."/>
            <person name="Gellesch M."/>
            <person name="Goldberg J."/>
            <person name="Griggs A."/>
            <person name="Gujja S."/>
            <person name="Heiman D."/>
            <person name="Howarth C."/>
            <person name="Larson L."/>
            <person name="Lui A."/>
            <person name="MacDonald P.J.P."/>
            <person name="Mehta T."/>
            <person name="Montmayeur A."/>
            <person name="Murphy C."/>
            <person name="Neiman D."/>
            <person name="Pearson M."/>
            <person name="Priest M."/>
            <person name="Roberts A."/>
            <person name="Saif S."/>
            <person name="Shea T."/>
            <person name="Shenoy N."/>
            <person name="Sisk P."/>
            <person name="Stolte C."/>
            <person name="Sykes S."/>
            <person name="Wortman J."/>
            <person name="Nusbaum C."/>
            <person name="Birren B."/>
        </authorList>
    </citation>
    <scope>NUCLEOTIDE SEQUENCE [LARGE SCALE GENOMIC DNA]</scope>
    <source>
        <strain evidence="2">FOSC 3-a</strain>
    </source>
</reference>
<protein>
    <submittedName>
        <fullName evidence="1">Uncharacterized protein</fullName>
    </submittedName>
</protein>
<dbReference type="HOGENOM" id="CLU_2073233_0_0_1"/>
<evidence type="ECO:0000313" key="2">
    <source>
        <dbReference type="Proteomes" id="UP000030753"/>
    </source>
</evidence>
<dbReference type="EMBL" id="JH717845">
    <property type="protein sequence ID" value="EWY86190.1"/>
    <property type="molecule type" value="Genomic_DNA"/>
</dbReference>